<dbReference type="VEuPathDB" id="FungiDB:AMAG_00915"/>
<dbReference type="Pfam" id="PF07004">
    <property type="entry name" value="SHIPPO-rpt"/>
    <property type="match status" value="4"/>
</dbReference>
<dbReference type="EMBL" id="GG745328">
    <property type="protein sequence ID" value="KNE54978.1"/>
    <property type="molecule type" value="Genomic_DNA"/>
</dbReference>
<dbReference type="InterPro" id="IPR010736">
    <property type="entry name" value="SHIPPO-rpt"/>
</dbReference>
<feature type="region of interest" description="Disordered" evidence="1">
    <location>
        <begin position="1"/>
        <end position="22"/>
    </location>
</feature>
<evidence type="ECO:0000313" key="3">
    <source>
        <dbReference type="Proteomes" id="UP000054350"/>
    </source>
</evidence>
<organism evidence="2 3">
    <name type="scientific">Allomyces macrogynus (strain ATCC 38327)</name>
    <name type="common">Allomyces javanicus var. macrogynus</name>
    <dbReference type="NCBI Taxonomy" id="578462"/>
    <lineage>
        <taxon>Eukaryota</taxon>
        <taxon>Fungi</taxon>
        <taxon>Fungi incertae sedis</taxon>
        <taxon>Blastocladiomycota</taxon>
        <taxon>Blastocladiomycetes</taxon>
        <taxon>Blastocladiales</taxon>
        <taxon>Blastocladiaceae</taxon>
        <taxon>Allomyces</taxon>
    </lineage>
</organism>
<dbReference type="eggNOG" id="KOG1198">
    <property type="taxonomic scope" value="Eukaryota"/>
</dbReference>
<evidence type="ECO:0000313" key="2">
    <source>
        <dbReference type="EMBL" id="KNE54978.1"/>
    </source>
</evidence>
<feature type="compositionally biased region" description="Basic residues" evidence="1">
    <location>
        <begin position="345"/>
        <end position="367"/>
    </location>
</feature>
<dbReference type="PANTHER" id="PTHR21580:SF28">
    <property type="entry name" value="BOREALIN N-TERMINAL DOMAIN-CONTAINING PROTEIN-RELATED"/>
    <property type="match status" value="1"/>
</dbReference>
<feature type="region of interest" description="Disordered" evidence="1">
    <location>
        <begin position="130"/>
        <end position="155"/>
    </location>
</feature>
<dbReference type="InterPro" id="IPR051291">
    <property type="entry name" value="CIMAP"/>
</dbReference>
<name>A0A0L0RXD2_ALLM3</name>
<feature type="compositionally biased region" description="Low complexity" evidence="1">
    <location>
        <begin position="368"/>
        <end position="378"/>
    </location>
</feature>
<feature type="region of interest" description="Disordered" evidence="1">
    <location>
        <begin position="92"/>
        <end position="111"/>
    </location>
</feature>
<gene>
    <name evidence="2" type="ORF">AMAG_00915</name>
</gene>
<dbReference type="Proteomes" id="UP000054350">
    <property type="component" value="Unassembled WGS sequence"/>
</dbReference>
<accession>A0A0L0RXD2</accession>
<reference evidence="3" key="2">
    <citation type="submission" date="2009-11" db="EMBL/GenBank/DDBJ databases">
        <title>The Genome Sequence of Allomyces macrogynus strain ATCC 38327.</title>
        <authorList>
            <consortium name="The Broad Institute Genome Sequencing Platform"/>
            <person name="Russ C."/>
            <person name="Cuomo C."/>
            <person name="Shea T."/>
            <person name="Young S.K."/>
            <person name="Zeng Q."/>
            <person name="Koehrsen M."/>
            <person name="Haas B."/>
            <person name="Borodovsky M."/>
            <person name="Guigo R."/>
            <person name="Alvarado L."/>
            <person name="Berlin A."/>
            <person name="Borenstein D."/>
            <person name="Chen Z."/>
            <person name="Engels R."/>
            <person name="Freedman E."/>
            <person name="Gellesch M."/>
            <person name="Goldberg J."/>
            <person name="Griggs A."/>
            <person name="Gujja S."/>
            <person name="Heiman D."/>
            <person name="Hepburn T."/>
            <person name="Howarth C."/>
            <person name="Jen D."/>
            <person name="Larson L."/>
            <person name="Lewis B."/>
            <person name="Mehta T."/>
            <person name="Park D."/>
            <person name="Pearson M."/>
            <person name="Roberts A."/>
            <person name="Saif S."/>
            <person name="Shenoy N."/>
            <person name="Sisk P."/>
            <person name="Stolte C."/>
            <person name="Sykes S."/>
            <person name="Walk T."/>
            <person name="White J."/>
            <person name="Yandava C."/>
            <person name="Burger G."/>
            <person name="Gray M.W."/>
            <person name="Holland P.W.H."/>
            <person name="King N."/>
            <person name="Lang F.B.F."/>
            <person name="Roger A.J."/>
            <person name="Ruiz-Trillo I."/>
            <person name="Lander E."/>
            <person name="Nusbaum C."/>
        </authorList>
    </citation>
    <scope>NUCLEOTIDE SEQUENCE [LARGE SCALE GENOMIC DNA]</scope>
    <source>
        <strain evidence="3">ATCC 38327</strain>
    </source>
</reference>
<keyword evidence="3" id="KW-1185">Reference proteome</keyword>
<dbReference type="STRING" id="578462.A0A0L0RXD2"/>
<dbReference type="AlphaFoldDB" id="A0A0L0RXD2"/>
<reference evidence="2 3" key="1">
    <citation type="submission" date="2009-11" db="EMBL/GenBank/DDBJ databases">
        <title>Annotation of Allomyces macrogynus ATCC 38327.</title>
        <authorList>
            <consortium name="The Broad Institute Genome Sequencing Platform"/>
            <person name="Russ C."/>
            <person name="Cuomo C."/>
            <person name="Burger G."/>
            <person name="Gray M.W."/>
            <person name="Holland P.W.H."/>
            <person name="King N."/>
            <person name="Lang F.B.F."/>
            <person name="Roger A.J."/>
            <person name="Ruiz-Trillo I."/>
            <person name="Young S.K."/>
            <person name="Zeng Q."/>
            <person name="Gargeya S."/>
            <person name="Fitzgerald M."/>
            <person name="Haas B."/>
            <person name="Abouelleil A."/>
            <person name="Alvarado L."/>
            <person name="Arachchi H.M."/>
            <person name="Berlin A."/>
            <person name="Chapman S.B."/>
            <person name="Gearin G."/>
            <person name="Goldberg J."/>
            <person name="Griggs A."/>
            <person name="Gujja S."/>
            <person name="Hansen M."/>
            <person name="Heiman D."/>
            <person name="Howarth C."/>
            <person name="Larimer J."/>
            <person name="Lui A."/>
            <person name="MacDonald P.J.P."/>
            <person name="McCowen C."/>
            <person name="Montmayeur A."/>
            <person name="Murphy C."/>
            <person name="Neiman D."/>
            <person name="Pearson M."/>
            <person name="Priest M."/>
            <person name="Roberts A."/>
            <person name="Saif S."/>
            <person name="Shea T."/>
            <person name="Sisk P."/>
            <person name="Stolte C."/>
            <person name="Sykes S."/>
            <person name="Wortman J."/>
            <person name="Nusbaum C."/>
            <person name="Birren B."/>
        </authorList>
    </citation>
    <scope>NUCLEOTIDE SEQUENCE [LARGE SCALE GENOMIC DNA]</scope>
    <source>
        <strain evidence="2 3">ATCC 38327</strain>
    </source>
</reference>
<proteinExistence type="predicted"/>
<evidence type="ECO:0000256" key="1">
    <source>
        <dbReference type="SAM" id="MobiDB-lite"/>
    </source>
</evidence>
<feature type="region of interest" description="Disordered" evidence="1">
    <location>
        <begin position="325"/>
        <end position="378"/>
    </location>
</feature>
<sequence length="378" mass="40822">MYSRSARKFIEPNRATNAEIGPGYYEPDGAAASTALGAAVLPSTAPFSSITPRVCYFDEVARQSGPAPGCYDTANVDPHHQPVRAVPFAASKAPRFADPPPKAPGPGTYSVDRDRARQLRSLRLSQLKPAGAGTALTRGGGSSDGPRIKWQRKYTPPSIPYGAQAVGYEEDYDGTLLLRRTQSATDNSARLVGHKDLLRENAGTNFTKSQTRRQLWRETDTPGPGNYNVTAAWRKPDSFPNHEAPCVRFGDFVINEANRQAVPGPGSYDLPKDSTAYLKRGPILAKSTTHGITPTSDPFSIVPHPTDTSPGPGAYDVTAATHPRKPLHLGAKPFNTSPSLGGTVRHTRPLVHTRHGSPSRTRAHRRPAATTWPRRLAS</sequence>
<dbReference type="PANTHER" id="PTHR21580">
    <property type="entry name" value="SHIPPO-1-RELATED"/>
    <property type="match status" value="1"/>
</dbReference>
<protein>
    <submittedName>
        <fullName evidence="2">Uncharacterized protein</fullName>
    </submittedName>
</protein>
<dbReference type="OrthoDB" id="406368at2759"/>